<keyword evidence="2" id="KW-0862">Zinc</keyword>
<comment type="caution">
    <text evidence="5">The sequence shown here is derived from an EMBL/GenBank/DDBJ whole genome shotgun (WGS) entry which is preliminary data.</text>
</comment>
<gene>
    <name evidence="5" type="primary">Peg10_2</name>
    <name evidence="5" type="ORF">Hypma_012666</name>
</gene>
<sequence length="398" mass="43764">MSTTSVNPDFNPPVPGIPPPLNPQLYQPAPTVGIDYTHLPGNLDPSAIPVLVMNPNPGPINPAVPPVPAAQPNVDLATVVGILTDNQSALQRNLIDVMREVAQRPVIAAPSSAPRGSTVKLRNARIFSGKHADVTPFLSEVKRIIEFNTISFPDDHTKVLFVGLNLKDGIPVEWFSHLENSKSTLLWNWNSFLVTFRKKFADPSLITTADQRLDQLKQTGSAHYYLTSFMEIASHLDMTEQTQISRFMKGLKPAVKDALVTITNRPVTLEDWEPLVISIDSNLHQRDVEHRLESKGGFVLKKKKEKDPNFNTTNSATYVPPNTSTSNADVVPMDIDAITASTSSTSSTPRGKLTATERDLRFKNKLCLYCGKPGHVVNACNARQAKHGQQEKAKPKTT</sequence>
<keyword evidence="1" id="KW-0507">mRNA processing</keyword>
<evidence type="ECO:0000313" key="5">
    <source>
        <dbReference type="EMBL" id="RDB20221.1"/>
    </source>
</evidence>
<proteinExistence type="predicted"/>
<dbReference type="GO" id="GO:0008270">
    <property type="term" value="F:zinc ion binding"/>
    <property type="evidence" value="ECO:0007669"/>
    <property type="project" value="UniProtKB-KW"/>
</dbReference>
<evidence type="ECO:0000256" key="1">
    <source>
        <dbReference type="ARBA" id="ARBA00022664"/>
    </source>
</evidence>
<accession>A0A369JDL8</accession>
<dbReference type="PANTHER" id="PTHR15503">
    <property type="entry name" value="LDOC1 RELATED"/>
    <property type="match status" value="1"/>
</dbReference>
<evidence type="ECO:0000256" key="3">
    <source>
        <dbReference type="SAM" id="MobiDB-lite"/>
    </source>
</evidence>
<evidence type="ECO:0000256" key="2">
    <source>
        <dbReference type="PROSITE-ProRule" id="PRU00047"/>
    </source>
</evidence>
<evidence type="ECO:0000259" key="4">
    <source>
        <dbReference type="PROSITE" id="PS50158"/>
    </source>
</evidence>
<dbReference type="InterPro" id="IPR005162">
    <property type="entry name" value="Retrotrans_gag_dom"/>
</dbReference>
<dbReference type="Proteomes" id="UP000076154">
    <property type="component" value="Unassembled WGS sequence"/>
</dbReference>
<dbReference type="SUPFAM" id="SSF57756">
    <property type="entry name" value="Retrovirus zinc finger-like domains"/>
    <property type="match status" value="1"/>
</dbReference>
<dbReference type="GO" id="GO:0006397">
    <property type="term" value="P:mRNA processing"/>
    <property type="evidence" value="ECO:0007669"/>
    <property type="project" value="UniProtKB-KW"/>
</dbReference>
<evidence type="ECO:0000313" key="6">
    <source>
        <dbReference type="Proteomes" id="UP000076154"/>
    </source>
</evidence>
<dbReference type="AlphaFoldDB" id="A0A369JDL8"/>
<keyword evidence="6" id="KW-1185">Reference proteome</keyword>
<dbReference type="EMBL" id="LUEZ02000069">
    <property type="protein sequence ID" value="RDB20221.1"/>
    <property type="molecule type" value="Genomic_DNA"/>
</dbReference>
<protein>
    <submittedName>
        <fullName evidence="5">Retrotransposon-derived protein PEG10</fullName>
    </submittedName>
</protein>
<organism evidence="5 6">
    <name type="scientific">Hypsizygus marmoreus</name>
    <name type="common">White beech mushroom</name>
    <name type="synonym">Agaricus marmoreus</name>
    <dbReference type="NCBI Taxonomy" id="39966"/>
    <lineage>
        <taxon>Eukaryota</taxon>
        <taxon>Fungi</taxon>
        <taxon>Dikarya</taxon>
        <taxon>Basidiomycota</taxon>
        <taxon>Agaricomycotina</taxon>
        <taxon>Agaricomycetes</taxon>
        <taxon>Agaricomycetidae</taxon>
        <taxon>Agaricales</taxon>
        <taxon>Tricholomatineae</taxon>
        <taxon>Lyophyllaceae</taxon>
        <taxon>Hypsizygus</taxon>
    </lineage>
</organism>
<keyword evidence="2" id="KW-0479">Metal-binding</keyword>
<dbReference type="PANTHER" id="PTHR15503:SF39">
    <property type="entry name" value="RETROTRANSPOSON-LIKE PROTEIN 1"/>
    <property type="match status" value="1"/>
</dbReference>
<feature type="compositionally biased region" description="Pro residues" evidence="3">
    <location>
        <begin position="10"/>
        <end position="21"/>
    </location>
</feature>
<dbReference type="Pfam" id="PF03732">
    <property type="entry name" value="Retrotrans_gag"/>
    <property type="match status" value="1"/>
</dbReference>
<reference evidence="5" key="1">
    <citation type="submission" date="2018-04" db="EMBL/GenBank/DDBJ databases">
        <title>Whole genome sequencing of Hypsizygus marmoreus.</title>
        <authorList>
            <person name="Choi I.-G."/>
            <person name="Min B."/>
            <person name="Kim J.-G."/>
            <person name="Kim S."/>
            <person name="Oh Y.-L."/>
            <person name="Kong W.-S."/>
            <person name="Park H."/>
            <person name="Jeong J."/>
            <person name="Song E.-S."/>
        </authorList>
    </citation>
    <scope>NUCLEOTIDE SEQUENCE [LARGE SCALE GENOMIC DNA]</scope>
    <source>
        <strain evidence="5">51987-8</strain>
    </source>
</reference>
<dbReference type="GO" id="GO:0003676">
    <property type="term" value="F:nucleic acid binding"/>
    <property type="evidence" value="ECO:0007669"/>
    <property type="project" value="InterPro"/>
</dbReference>
<dbReference type="STRING" id="39966.A0A369JDL8"/>
<dbReference type="InterPro" id="IPR001878">
    <property type="entry name" value="Znf_CCHC"/>
</dbReference>
<dbReference type="InParanoid" id="A0A369JDL8"/>
<dbReference type="PROSITE" id="PS50158">
    <property type="entry name" value="ZF_CCHC"/>
    <property type="match status" value="1"/>
</dbReference>
<dbReference type="InterPro" id="IPR032567">
    <property type="entry name" value="RTL1-rel"/>
</dbReference>
<feature type="domain" description="CCHC-type" evidence="4">
    <location>
        <begin position="367"/>
        <end position="380"/>
    </location>
</feature>
<keyword evidence="2" id="KW-0863">Zinc-finger</keyword>
<name>A0A369JDL8_HYPMA</name>
<dbReference type="InterPro" id="IPR036875">
    <property type="entry name" value="Znf_CCHC_sf"/>
</dbReference>
<feature type="region of interest" description="Disordered" evidence="3">
    <location>
        <begin position="1"/>
        <end position="21"/>
    </location>
</feature>
<dbReference type="OrthoDB" id="2954238at2759"/>